<dbReference type="AlphaFoldDB" id="A0A0F9AKK9"/>
<reference evidence="1" key="1">
    <citation type="journal article" date="2015" name="Nature">
        <title>Complex archaea that bridge the gap between prokaryotes and eukaryotes.</title>
        <authorList>
            <person name="Spang A."/>
            <person name="Saw J.H."/>
            <person name="Jorgensen S.L."/>
            <person name="Zaremba-Niedzwiedzka K."/>
            <person name="Martijn J."/>
            <person name="Lind A.E."/>
            <person name="van Eijk R."/>
            <person name="Schleper C."/>
            <person name="Guy L."/>
            <person name="Ettema T.J."/>
        </authorList>
    </citation>
    <scope>NUCLEOTIDE SEQUENCE</scope>
</reference>
<accession>A0A0F9AKK9</accession>
<name>A0A0F9AKK9_9ZZZZ</name>
<dbReference type="EMBL" id="LAZR01042190">
    <property type="protein sequence ID" value="KKL10129.1"/>
    <property type="molecule type" value="Genomic_DNA"/>
</dbReference>
<sequence length="141" mass="15987">MGLQEELDALYRRIGVIKREMAAKGGPIYGPPAVVSTIIEDAARQFERVGMGPIRTERYRRALTEVSQYGPLGFLQRDARRINEVISRLEDNAQLLPDQLRKVSRADWLAGRILSAPVAEARRLRQGLQRIAKQLGVEMEY</sequence>
<evidence type="ECO:0000313" key="1">
    <source>
        <dbReference type="EMBL" id="KKL10129.1"/>
    </source>
</evidence>
<protein>
    <submittedName>
        <fullName evidence="1">Uncharacterized protein</fullName>
    </submittedName>
</protein>
<gene>
    <name evidence="1" type="ORF">LCGC14_2558920</name>
</gene>
<proteinExistence type="predicted"/>
<organism evidence="1">
    <name type="scientific">marine sediment metagenome</name>
    <dbReference type="NCBI Taxonomy" id="412755"/>
    <lineage>
        <taxon>unclassified sequences</taxon>
        <taxon>metagenomes</taxon>
        <taxon>ecological metagenomes</taxon>
    </lineage>
</organism>
<comment type="caution">
    <text evidence="1">The sequence shown here is derived from an EMBL/GenBank/DDBJ whole genome shotgun (WGS) entry which is preliminary data.</text>
</comment>